<dbReference type="RefSeq" id="WP_156560246.1">
    <property type="nucleotide sequence ID" value="NZ_CACRTV010000035.1"/>
</dbReference>
<keyword evidence="5 9" id="KW-0812">Transmembrane</keyword>
<dbReference type="NCBIfam" id="TIGR00410">
    <property type="entry name" value="lacE"/>
    <property type="match status" value="1"/>
</dbReference>
<sequence length="425" mass="45936">MVEKLTEFFENKLSGPMEKISQERHLRAIRDGIVATLPLIIVGSFFLIIAMPPLPQDWEIYKFLNGHAGTILLPYRMTMFIMAVYATFGIGYSLAESYDLDKLTGGILSMIAFLCTITPVSVSADSNAGVSGWVMPMANLGGGGLFVSIVVSIIAVEVYRLTSKSKFKIKMPEQVPPAVARSFEALTPTIVILVGMACITYFLGFDWHLAISKVVSPLVEAADSLPSVLLLVFLITFFWSFGIHGVSIIGSIARPLWLQLIDANTAAIAAGNAPTAIAAEPLFQWFIWIGGSGCTIGLAILLAFTAKSKFAKSLGKTAFLPAVFNINEPLIFGTPIVLNPVLIVPFIIVPMICATIAWFATSLGLVSHVVVTAPWTLPGPIGAYLATGGDWRAAVLCIILIIVSVVGYYPFVKIYDNKLLKQEQE</sequence>
<evidence type="ECO:0000256" key="4">
    <source>
        <dbReference type="ARBA" id="ARBA00022597"/>
    </source>
</evidence>
<organism evidence="11">
    <name type="scientific">Clostridium paraputrificum</name>
    <dbReference type="NCBI Taxonomy" id="29363"/>
    <lineage>
        <taxon>Bacteria</taxon>
        <taxon>Bacillati</taxon>
        <taxon>Bacillota</taxon>
        <taxon>Clostridia</taxon>
        <taxon>Eubacteriales</taxon>
        <taxon>Clostridiaceae</taxon>
        <taxon>Clostridium</taxon>
    </lineage>
</organism>
<dbReference type="InterPro" id="IPR004501">
    <property type="entry name" value="PTS_EIIC_3"/>
</dbReference>
<evidence type="ECO:0000256" key="6">
    <source>
        <dbReference type="ARBA" id="ARBA00022989"/>
    </source>
</evidence>
<dbReference type="PIRSF" id="PIRSF006351">
    <property type="entry name" value="PTS_EIIC-Cellobiose"/>
    <property type="match status" value="1"/>
</dbReference>
<evidence type="ECO:0000256" key="9">
    <source>
        <dbReference type="SAM" id="Phobius"/>
    </source>
</evidence>
<evidence type="ECO:0000256" key="1">
    <source>
        <dbReference type="ARBA" id="ARBA00004651"/>
    </source>
</evidence>
<keyword evidence="3 8" id="KW-1003">Cell membrane</keyword>
<feature type="transmembrane region" description="Helical" evidence="9">
    <location>
        <begin position="285"/>
        <end position="306"/>
    </location>
</feature>
<dbReference type="PROSITE" id="PS51105">
    <property type="entry name" value="PTS_EIIC_TYPE_3"/>
    <property type="match status" value="1"/>
</dbReference>
<dbReference type="InterPro" id="IPR051088">
    <property type="entry name" value="PTS_Sugar-EIIC/EIIB"/>
</dbReference>
<evidence type="ECO:0000256" key="8">
    <source>
        <dbReference type="PIRNR" id="PIRNR006351"/>
    </source>
</evidence>
<feature type="domain" description="PTS EIIC type-3" evidence="10">
    <location>
        <begin position="9"/>
        <end position="411"/>
    </location>
</feature>
<dbReference type="InterPro" id="IPR004796">
    <property type="entry name" value="PTS_IIC_cello"/>
</dbReference>
<dbReference type="InterPro" id="IPR003352">
    <property type="entry name" value="PTS_EIIC"/>
</dbReference>
<feature type="transmembrane region" description="Helical" evidence="9">
    <location>
        <begin position="256"/>
        <end position="279"/>
    </location>
</feature>
<comment type="function">
    <text evidence="8">The phosphoenolpyruvate-dependent sugar phosphotransferase system (PTS), a major carbohydrate active -transport system, catalyzes the phosphorylation of incoming sugar substrates concomitant with their translocation across the cell membrane.</text>
</comment>
<accession>A0A6N3BJ71</accession>
<feature type="transmembrane region" description="Helical" evidence="9">
    <location>
        <begin position="74"/>
        <end position="95"/>
    </location>
</feature>
<evidence type="ECO:0000259" key="10">
    <source>
        <dbReference type="PROSITE" id="PS51105"/>
    </source>
</evidence>
<dbReference type="GO" id="GO:1901264">
    <property type="term" value="P:carbohydrate derivative transport"/>
    <property type="evidence" value="ECO:0007669"/>
    <property type="project" value="TreeGrafter"/>
</dbReference>
<protein>
    <recommendedName>
        <fullName evidence="8">Permease IIC component</fullName>
    </recommendedName>
</protein>
<evidence type="ECO:0000256" key="5">
    <source>
        <dbReference type="ARBA" id="ARBA00022692"/>
    </source>
</evidence>
<dbReference type="GO" id="GO:0005886">
    <property type="term" value="C:plasma membrane"/>
    <property type="evidence" value="ECO:0007669"/>
    <property type="project" value="UniProtKB-SubCell"/>
</dbReference>
<feature type="transmembrane region" description="Helical" evidence="9">
    <location>
        <begin position="33"/>
        <end position="54"/>
    </location>
</feature>
<dbReference type="EMBL" id="CACRTV010000035">
    <property type="protein sequence ID" value="VYU01971.1"/>
    <property type="molecule type" value="Genomic_DNA"/>
</dbReference>
<keyword evidence="2 8" id="KW-0813">Transport</keyword>
<dbReference type="PANTHER" id="PTHR33989">
    <property type="match status" value="1"/>
</dbReference>
<feature type="transmembrane region" description="Helical" evidence="9">
    <location>
        <begin position="183"/>
        <end position="205"/>
    </location>
</feature>
<dbReference type="Pfam" id="PF02378">
    <property type="entry name" value="PTS_EIIC"/>
    <property type="match status" value="1"/>
</dbReference>
<keyword evidence="4 8" id="KW-0762">Sugar transport</keyword>
<dbReference type="GO" id="GO:0008982">
    <property type="term" value="F:protein-N(PI)-phosphohistidine-sugar phosphotransferase activity"/>
    <property type="evidence" value="ECO:0007669"/>
    <property type="project" value="UniProtKB-UniRule"/>
</dbReference>
<proteinExistence type="predicted"/>
<feature type="transmembrane region" description="Helical" evidence="9">
    <location>
        <begin position="107"/>
        <end position="124"/>
    </location>
</feature>
<feature type="transmembrane region" description="Helical" evidence="9">
    <location>
        <begin position="225"/>
        <end position="249"/>
    </location>
</feature>
<feature type="transmembrane region" description="Helical" evidence="9">
    <location>
        <begin position="341"/>
        <end position="371"/>
    </location>
</feature>
<comment type="subcellular location">
    <subcellularLocation>
        <location evidence="1">Cell membrane</location>
        <topology evidence="1">Multi-pass membrane protein</topology>
    </subcellularLocation>
</comment>
<gene>
    <name evidence="11" type="primary">licC_3</name>
    <name evidence="11" type="ORF">CPLFYP93_01179</name>
</gene>
<dbReference type="GO" id="GO:0009401">
    <property type="term" value="P:phosphoenolpyruvate-dependent sugar phosphotransferase system"/>
    <property type="evidence" value="ECO:0007669"/>
    <property type="project" value="InterPro"/>
</dbReference>
<dbReference type="PANTHER" id="PTHR33989:SF11">
    <property type="entry name" value="LICHENAN PERMEASE IIC COMPONENT"/>
    <property type="match status" value="1"/>
</dbReference>
<feature type="transmembrane region" description="Helical" evidence="9">
    <location>
        <begin position="144"/>
        <end position="162"/>
    </location>
</feature>
<evidence type="ECO:0000313" key="11">
    <source>
        <dbReference type="EMBL" id="VYU01971.1"/>
    </source>
</evidence>
<evidence type="ECO:0000256" key="2">
    <source>
        <dbReference type="ARBA" id="ARBA00022448"/>
    </source>
</evidence>
<evidence type="ECO:0000256" key="7">
    <source>
        <dbReference type="ARBA" id="ARBA00023136"/>
    </source>
</evidence>
<name>A0A6N3BJ71_9CLOT</name>
<reference evidence="11" key="1">
    <citation type="submission" date="2019-11" db="EMBL/GenBank/DDBJ databases">
        <authorList>
            <person name="Feng L."/>
        </authorList>
    </citation>
    <scope>NUCLEOTIDE SEQUENCE</scope>
    <source>
        <strain evidence="11">CParaputrificumLFYP93</strain>
    </source>
</reference>
<keyword evidence="6 9" id="KW-1133">Transmembrane helix</keyword>
<evidence type="ECO:0000256" key="3">
    <source>
        <dbReference type="ARBA" id="ARBA00022475"/>
    </source>
</evidence>
<dbReference type="AlphaFoldDB" id="A0A6N3BJ71"/>
<feature type="transmembrane region" description="Helical" evidence="9">
    <location>
        <begin position="391"/>
        <end position="411"/>
    </location>
</feature>
<keyword evidence="7 8" id="KW-0472">Membrane</keyword>